<dbReference type="AlphaFoldDB" id="A0A9W6TQ94"/>
<gene>
    <name evidence="1" type="ORF">Plil01_000645000</name>
</gene>
<proteinExistence type="predicted"/>
<dbReference type="InterPro" id="IPR043128">
    <property type="entry name" value="Rev_trsase/Diguanyl_cyclase"/>
</dbReference>
<dbReference type="EMBL" id="BSXW01000288">
    <property type="protein sequence ID" value="GMF17583.1"/>
    <property type="molecule type" value="Genomic_DNA"/>
</dbReference>
<organism evidence="1 2">
    <name type="scientific">Phytophthora lilii</name>
    <dbReference type="NCBI Taxonomy" id="2077276"/>
    <lineage>
        <taxon>Eukaryota</taxon>
        <taxon>Sar</taxon>
        <taxon>Stramenopiles</taxon>
        <taxon>Oomycota</taxon>
        <taxon>Peronosporomycetes</taxon>
        <taxon>Peronosporales</taxon>
        <taxon>Peronosporaceae</taxon>
        <taxon>Phytophthora</taxon>
    </lineage>
</organism>
<dbReference type="OrthoDB" id="775972at2759"/>
<name>A0A9W6TQ94_9STRA</name>
<evidence type="ECO:0000313" key="1">
    <source>
        <dbReference type="EMBL" id="GMF17583.1"/>
    </source>
</evidence>
<dbReference type="Proteomes" id="UP001165083">
    <property type="component" value="Unassembled WGS sequence"/>
</dbReference>
<keyword evidence="2" id="KW-1185">Reference proteome</keyword>
<dbReference type="SUPFAM" id="SSF56672">
    <property type="entry name" value="DNA/RNA polymerases"/>
    <property type="match status" value="1"/>
</dbReference>
<protein>
    <submittedName>
        <fullName evidence="1">Unnamed protein product</fullName>
    </submittedName>
</protein>
<dbReference type="Gene3D" id="3.30.70.270">
    <property type="match status" value="1"/>
</dbReference>
<evidence type="ECO:0000313" key="2">
    <source>
        <dbReference type="Proteomes" id="UP001165083"/>
    </source>
</evidence>
<sequence length="182" mass="20600">MHEELPALYYDGCPDNALPTFWMPRTKYEARRSGDRRVDLLSELMNDPSADMFLAGEPDESSLVPVFNRRSFVDDICFGAETFDACLTMVDRLLSLFEECRISVSFTKSIFVQSRVDFLSHQVSLKASKLILRSFVLSQSSRSLDSKRNAGFPGGTELLQPVHRRLRSLCRGALPANGRWPC</sequence>
<dbReference type="InterPro" id="IPR043502">
    <property type="entry name" value="DNA/RNA_pol_sf"/>
</dbReference>
<reference evidence="1" key="1">
    <citation type="submission" date="2023-04" db="EMBL/GenBank/DDBJ databases">
        <title>Phytophthora lilii NBRC 32176.</title>
        <authorList>
            <person name="Ichikawa N."/>
            <person name="Sato H."/>
            <person name="Tonouchi N."/>
        </authorList>
    </citation>
    <scope>NUCLEOTIDE SEQUENCE</scope>
    <source>
        <strain evidence="1">NBRC 32176</strain>
    </source>
</reference>
<accession>A0A9W6TQ94</accession>
<comment type="caution">
    <text evidence="1">The sequence shown here is derived from an EMBL/GenBank/DDBJ whole genome shotgun (WGS) entry which is preliminary data.</text>
</comment>